<dbReference type="Proteomes" id="UP000287394">
    <property type="component" value="Chromosome"/>
</dbReference>
<dbReference type="SUPFAM" id="SSF55383">
    <property type="entry name" value="Copper amine oxidase, domain N"/>
    <property type="match status" value="1"/>
</dbReference>
<dbReference type="Gene3D" id="3.30.457.10">
    <property type="entry name" value="Copper amine oxidase-like, N-terminal domain"/>
    <property type="match status" value="1"/>
</dbReference>
<organism evidence="3 4">
    <name type="scientific">Capsulimonas corticalis</name>
    <dbReference type="NCBI Taxonomy" id="2219043"/>
    <lineage>
        <taxon>Bacteria</taxon>
        <taxon>Bacillati</taxon>
        <taxon>Armatimonadota</taxon>
        <taxon>Armatimonadia</taxon>
        <taxon>Capsulimonadales</taxon>
        <taxon>Capsulimonadaceae</taxon>
        <taxon>Capsulimonas</taxon>
    </lineage>
</organism>
<dbReference type="EMBL" id="AP025739">
    <property type="protein sequence ID" value="BDI33301.1"/>
    <property type="molecule type" value="Genomic_DNA"/>
</dbReference>
<protein>
    <recommendedName>
        <fullName evidence="2">Copper amine oxidase-like N-terminal domain-containing protein</fullName>
    </recommendedName>
</protein>
<reference evidence="3 4" key="1">
    <citation type="journal article" date="2019" name="Int. J. Syst. Evol. Microbiol.">
        <title>Capsulimonas corticalis gen. nov., sp. nov., an aerobic capsulated bacterium, of a novel bacterial order, Capsulimonadales ord. nov., of the class Armatimonadia of the phylum Armatimonadetes.</title>
        <authorList>
            <person name="Li J."/>
            <person name="Kudo C."/>
            <person name="Tonouchi A."/>
        </authorList>
    </citation>
    <scope>NUCLEOTIDE SEQUENCE [LARGE SCALE GENOMIC DNA]</scope>
    <source>
        <strain evidence="3 4">AX-7</strain>
    </source>
</reference>
<feature type="region of interest" description="Disordered" evidence="1">
    <location>
        <begin position="122"/>
        <end position="165"/>
    </location>
</feature>
<dbReference type="AlphaFoldDB" id="A0A402CNH2"/>
<sequence>MGAPAMAQNGGAVSVVVNGSPVAFSGQGPVQSGRRVLVPLRGVLEKLGAYVSYDSASQEVRAVRNEQQIVLPIGGYTAQVDGNPVKLDVPAKVLNGSTMVPLRFVAEALGASVDYSGATQTVTINAGGGDGGGGGRPQRPPRDPGDGRPANVDAPAYRAGLNQATKDRQAGLPLDYRAALVPFLERQKVEFQRGYRSGTADARRDPTSIPTPAPRPGPGDDAFHAGYKQGQRDFLTKMIADPGRTWPDYAASVEGDFRAGYRAGR</sequence>
<evidence type="ECO:0000256" key="1">
    <source>
        <dbReference type="SAM" id="MobiDB-lite"/>
    </source>
</evidence>
<feature type="region of interest" description="Disordered" evidence="1">
    <location>
        <begin position="194"/>
        <end position="223"/>
    </location>
</feature>
<proteinExistence type="predicted"/>
<name>A0A402CNH2_9BACT</name>
<dbReference type="InterPro" id="IPR036582">
    <property type="entry name" value="Mao_N_sf"/>
</dbReference>
<dbReference type="InterPro" id="IPR012854">
    <property type="entry name" value="Cu_amine_oxidase-like_N"/>
</dbReference>
<feature type="compositionally biased region" description="Gly residues" evidence="1">
    <location>
        <begin position="126"/>
        <end position="136"/>
    </location>
</feature>
<evidence type="ECO:0000313" key="4">
    <source>
        <dbReference type="Proteomes" id="UP000287394"/>
    </source>
</evidence>
<dbReference type="KEGG" id="ccot:CCAX7_53520"/>
<accession>A0A402CNH2</accession>
<feature type="domain" description="Copper amine oxidase-like N-terminal" evidence="2">
    <location>
        <begin position="16"/>
        <end position="124"/>
    </location>
</feature>
<evidence type="ECO:0000259" key="2">
    <source>
        <dbReference type="Pfam" id="PF07833"/>
    </source>
</evidence>
<keyword evidence="4" id="KW-1185">Reference proteome</keyword>
<evidence type="ECO:0000313" key="3">
    <source>
        <dbReference type="EMBL" id="BDI33301.1"/>
    </source>
</evidence>
<dbReference type="Pfam" id="PF07833">
    <property type="entry name" value="Cu_amine_oxidN1"/>
    <property type="match status" value="1"/>
</dbReference>
<gene>
    <name evidence="3" type="ORF">CCAX7_53520</name>
</gene>